<protein>
    <submittedName>
        <fullName evidence="1">Uncharacterized protein</fullName>
    </submittedName>
</protein>
<evidence type="ECO:0000313" key="1">
    <source>
        <dbReference type="EMBL" id="OCL06472.1"/>
    </source>
</evidence>
<name>A0A8E2EX15_9PEZI</name>
<sequence>MPRGFFRRHHETISKELERYQPHRTQKYVAATVLLLTWKDTDLNLGDEWGSLEEMFRLTFNYQVQRYSIPSARSQIQLGIAVNAFLMEHGKVDHLIIVYYGGHGGPTKDGSTECEWWATVEETSPSLDWASIQPQLDAAECDVLILLDCCYAGQAVLINKMVETMEREQEINIRKLHYQLAQASAGLRKQPFYASSTVNSTGHIILKRLPGTEELSGSGLTKSLKTFNTETETPIFLEVYTYRPLDSTVLDSIIGWLTKDSPSSVMDVCLAKQMVTDASSLQSIGTRILEEFGNGGGDRPWVHSHHRDELTERLPHLHRILHAPSPHEPTDNEAEQLVGMLRERSQSIDVMIQDLLATLEQPRLQELQSHQNITINEQIRNRIQMRLAVISNEDNFKAQPLSVEFIDPPKESQRFRLGVQRGRQVLVEYWYYEESRINAFERACEQACRMTALLLEPKSDAFRSLPGIGYVYKHLYGPRFRFIYKIPDV</sequence>
<organism evidence="1 2">
    <name type="scientific">Glonium stellatum</name>
    <dbReference type="NCBI Taxonomy" id="574774"/>
    <lineage>
        <taxon>Eukaryota</taxon>
        <taxon>Fungi</taxon>
        <taxon>Dikarya</taxon>
        <taxon>Ascomycota</taxon>
        <taxon>Pezizomycotina</taxon>
        <taxon>Dothideomycetes</taxon>
        <taxon>Pleosporomycetidae</taxon>
        <taxon>Gloniales</taxon>
        <taxon>Gloniaceae</taxon>
        <taxon>Glonium</taxon>
    </lineage>
</organism>
<dbReference type="AlphaFoldDB" id="A0A8E2EX15"/>
<accession>A0A8E2EX15</accession>
<keyword evidence="2" id="KW-1185">Reference proteome</keyword>
<reference evidence="1 2" key="1">
    <citation type="journal article" date="2016" name="Nat. Commun.">
        <title>Ectomycorrhizal ecology is imprinted in the genome of the dominant symbiotic fungus Cenococcum geophilum.</title>
        <authorList>
            <consortium name="DOE Joint Genome Institute"/>
            <person name="Peter M."/>
            <person name="Kohler A."/>
            <person name="Ohm R.A."/>
            <person name="Kuo A."/>
            <person name="Krutzmann J."/>
            <person name="Morin E."/>
            <person name="Arend M."/>
            <person name="Barry K.W."/>
            <person name="Binder M."/>
            <person name="Choi C."/>
            <person name="Clum A."/>
            <person name="Copeland A."/>
            <person name="Grisel N."/>
            <person name="Haridas S."/>
            <person name="Kipfer T."/>
            <person name="LaButti K."/>
            <person name="Lindquist E."/>
            <person name="Lipzen A."/>
            <person name="Maire R."/>
            <person name="Meier B."/>
            <person name="Mihaltcheva S."/>
            <person name="Molinier V."/>
            <person name="Murat C."/>
            <person name="Poggeler S."/>
            <person name="Quandt C.A."/>
            <person name="Sperisen C."/>
            <person name="Tritt A."/>
            <person name="Tisserant E."/>
            <person name="Crous P.W."/>
            <person name="Henrissat B."/>
            <person name="Nehls U."/>
            <person name="Egli S."/>
            <person name="Spatafora J.W."/>
            <person name="Grigoriev I.V."/>
            <person name="Martin F.M."/>
        </authorList>
    </citation>
    <scope>NUCLEOTIDE SEQUENCE [LARGE SCALE GENOMIC DNA]</scope>
    <source>
        <strain evidence="1 2">CBS 207.34</strain>
    </source>
</reference>
<gene>
    <name evidence="1" type="ORF">AOQ84DRAFT_223789</name>
</gene>
<dbReference type="Proteomes" id="UP000250140">
    <property type="component" value="Unassembled WGS sequence"/>
</dbReference>
<proteinExistence type="predicted"/>
<dbReference type="EMBL" id="KV750067">
    <property type="protein sequence ID" value="OCL06472.1"/>
    <property type="molecule type" value="Genomic_DNA"/>
</dbReference>
<dbReference type="OrthoDB" id="1911848at2759"/>
<evidence type="ECO:0000313" key="2">
    <source>
        <dbReference type="Proteomes" id="UP000250140"/>
    </source>
</evidence>